<proteinExistence type="predicted"/>
<name>A0A5J5JXW3_9ACTN</name>
<evidence type="ECO:0000313" key="2">
    <source>
        <dbReference type="Proteomes" id="UP000327011"/>
    </source>
</evidence>
<gene>
    <name evidence="1" type="ORF">F5972_24875</name>
</gene>
<sequence length="786" mass="87147">MTDFALTADIPLGPFEGAPITAYSAKGKNARLHATATCPQLRTRDVLMSTVPLNGIAMERMCNRCAAWGRWARAGTSLGIFLEQVGGLGLVYELASYRSDDPDEFSREQIAEAEALLRNAQSSDEEEDLPEGYWEARQLRESILPDQLWRAADSLRLAWGVISRYPWLEQWARPALDEKTAHLEDLRSSLAQFIDPRALLESAVAFVDPLPPLPTPQPALQPLGNEHQVRQVLERLRRDWRRSVVHGWTGVAESQYSGYRAVYEALGRKRKGAAEARTAIDDMVRAWRGAVRQSAAEEHGSATADRLIVASIPFRQHAEEPGHERPSIWQSLSPWQLGVICHHAVAVDWARRRVLLQVSPVIAERLLAEDEALGCVEVTDSEQDHAKLLITPADAIAVRSGVLLPGSLDDGPIHERRLITLADIEALRTSRGVGNDPYVVFSAINGVEALPLHVLGDRCARGWQGVLLAGPNDLPAAVIAPWMEQVAAARRQPHQAPLPMAHHSLDEEDFAQDLSIAAGERVLEQSYAFGFRPGDDNARLISRHLGLLAIARGVHDLRSLTYEYGDELQPIPAAVWKALLAFRQLNLRPFQTGLPHGRGPSLGLPLGTLSDAQIYTSNADPNYGKGHAASCRHIRDGRIALHPSDALLTVVDLIERQFDWCRRCGGYAVRRFNTHQLEHYRAAHRLQEISDDVSWLTTRGKTITGDEPAQAVAGFSEELAHLHDWNPDPTSDTYTQEFHLWREAVQSVRDALDRLLIAECNSDFPSAPDGKVLPFASAPRRPSHDK</sequence>
<evidence type="ECO:0000313" key="1">
    <source>
        <dbReference type="EMBL" id="KAA9375958.1"/>
    </source>
</evidence>
<keyword evidence="2" id="KW-1185">Reference proteome</keyword>
<protein>
    <submittedName>
        <fullName evidence="1">Uncharacterized protein</fullName>
    </submittedName>
</protein>
<dbReference type="AlphaFoldDB" id="A0A5J5JXW3"/>
<accession>A0A5J5JXW3</accession>
<organism evidence="1 2">
    <name type="scientific">Microbispora cellulosiformans</name>
    <dbReference type="NCBI Taxonomy" id="2614688"/>
    <lineage>
        <taxon>Bacteria</taxon>
        <taxon>Bacillati</taxon>
        <taxon>Actinomycetota</taxon>
        <taxon>Actinomycetes</taxon>
        <taxon>Streptosporangiales</taxon>
        <taxon>Streptosporangiaceae</taxon>
        <taxon>Microbispora</taxon>
    </lineage>
</organism>
<dbReference type="RefSeq" id="WP_150936443.1">
    <property type="nucleotide sequence ID" value="NZ_VYTZ01000009.1"/>
</dbReference>
<reference evidence="1 2" key="1">
    <citation type="submission" date="2019-09" db="EMBL/GenBank/DDBJ databases">
        <title>Screening of Novel Bioactive Compounds from Soil-Associated.</title>
        <authorList>
            <person name="Gong X."/>
        </authorList>
    </citation>
    <scope>NUCLEOTIDE SEQUENCE [LARGE SCALE GENOMIC DNA]</scope>
    <source>
        <strain evidence="1 2">Gxj-6</strain>
    </source>
</reference>
<comment type="caution">
    <text evidence="1">The sequence shown here is derived from an EMBL/GenBank/DDBJ whole genome shotgun (WGS) entry which is preliminary data.</text>
</comment>
<dbReference type="EMBL" id="VYTZ01000009">
    <property type="protein sequence ID" value="KAA9375958.1"/>
    <property type="molecule type" value="Genomic_DNA"/>
</dbReference>
<dbReference type="Proteomes" id="UP000327011">
    <property type="component" value="Unassembled WGS sequence"/>
</dbReference>